<organism evidence="3 5">
    <name type="scientific">Flavobacterium circumlabens</name>
    <dbReference type="NCBI Taxonomy" id="2133765"/>
    <lineage>
        <taxon>Bacteria</taxon>
        <taxon>Pseudomonadati</taxon>
        <taxon>Bacteroidota</taxon>
        <taxon>Flavobacteriia</taxon>
        <taxon>Flavobacteriales</taxon>
        <taxon>Flavobacteriaceae</taxon>
        <taxon>Flavobacterium</taxon>
    </lineage>
</organism>
<gene>
    <name evidence="3" type="ORF">D0809_16260</name>
    <name evidence="2" type="ORF">EV142_106297</name>
</gene>
<keyword evidence="1" id="KW-0472">Membrane</keyword>
<keyword evidence="1" id="KW-0812">Transmembrane</keyword>
<evidence type="ECO:0000313" key="2">
    <source>
        <dbReference type="EMBL" id="TCN55606.1"/>
    </source>
</evidence>
<dbReference type="EMBL" id="QWDN01000006">
    <property type="protein sequence ID" value="TEB42993.1"/>
    <property type="molecule type" value="Genomic_DNA"/>
</dbReference>
<keyword evidence="4" id="KW-1185">Reference proteome</keyword>
<proteinExistence type="predicted"/>
<sequence length="221" mass="25391">MSEENKEHIGEDEKAATDINQDAEIQKSKRKIDIALLISILALVTSVAQLIITSPYFLDIYNQPDIEVEEGENMMTGTPHVSTNYQIFNNSNKTATNLILAIDVYDISSLHFIPENSFKLVDSLDGDYFFKKRYFFSKDKLVPNERISLSISNHIDTIAKKVKADTLKPFWEYNCQDLVPHIAELKSDLGFSKIKRKDKYIIYNYTIQKVGEYKLKGKPIK</sequence>
<dbReference type="Proteomes" id="UP000298340">
    <property type="component" value="Unassembled WGS sequence"/>
</dbReference>
<evidence type="ECO:0000313" key="4">
    <source>
        <dbReference type="Proteomes" id="UP000295270"/>
    </source>
</evidence>
<feature type="transmembrane region" description="Helical" evidence="1">
    <location>
        <begin position="34"/>
        <end position="58"/>
    </location>
</feature>
<dbReference type="RefSeq" id="WP_132036890.1">
    <property type="nucleotide sequence ID" value="NZ_QWDN01000006.1"/>
</dbReference>
<dbReference type="AlphaFoldDB" id="A0A4Y7U974"/>
<accession>A0A4Y7U974</accession>
<dbReference type="EMBL" id="SLWA01000006">
    <property type="protein sequence ID" value="TCN55606.1"/>
    <property type="molecule type" value="Genomic_DNA"/>
</dbReference>
<evidence type="ECO:0000256" key="1">
    <source>
        <dbReference type="SAM" id="Phobius"/>
    </source>
</evidence>
<reference evidence="3 5" key="2">
    <citation type="journal article" date="2018" name="Syst. Appl. Microbiol.">
        <title>Flavobacterium circumlabens sp. nov. and Flavobacterium cupreum sp. nov., two psychrotrophic species isolated from Antarctic environmental samples.</title>
        <authorList>
            <person name="Kralova S."/>
            <person name="Busse H.J."/>
            <person name="Svec P."/>
            <person name="Maslanova I."/>
            <person name="Stankova E."/>
            <person name="Bartak M."/>
            <person name="Sedlacek I."/>
        </authorList>
    </citation>
    <scope>NUCLEOTIDE SEQUENCE [LARGE SCALE GENOMIC DNA]</scope>
    <source>
        <strain evidence="3 5">CCM 8828</strain>
    </source>
</reference>
<reference evidence="2 4" key="1">
    <citation type="journal article" date="2015" name="Stand. Genomic Sci.">
        <title>Genomic Encyclopedia of Bacterial and Archaeal Type Strains, Phase III: the genomes of soil and plant-associated and newly described type strains.</title>
        <authorList>
            <person name="Whitman W.B."/>
            <person name="Woyke T."/>
            <person name="Klenk H.P."/>
            <person name="Zhou Y."/>
            <person name="Lilburn T.G."/>
            <person name="Beck B.J."/>
            <person name="De Vos P."/>
            <person name="Vandamme P."/>
            <person name="Eisen J.A."/>
            <person name="Garrity G."/>
            <person name="Hugenholtz P."/>
            <person name="Kyrpides N.C."/>
        </authorList>
    </citation>
    <scope>NUCLEOTIDE SEQUENCE [LARGE SCALE GENOMIC DNA]</scope>
    <source>
        <strain evidence="2 4">P5626</strain>
    </source>
</reference>
<evidence type="ECO:0000313" key="3">
    <source>
        <dbReference type="EMBL" id="TEB42993.1"/>
    </source>
</evidence>
<reference evidence="2" key="3">
    <citation type="submission" date="2019-03" db="EMBL/GenBank/DDBJ databases">
        <authorList>
            <person name="Whitman W."/>
            <person name="Huntemann M."/>
            <person name="Clum A."/>
            <person name="Pillay M."/>
            <person name="Palaniappan K."/>
            <person name="Varghese N."/>
            <person name="Mikhailova N."/>
            <person name="Stamatis D."/>
            <person name="Reddy T."/>
            <person name="Daum C."/>
            <person name="Shapiro N."/>
            <person name="Ivanova N."/>
            <person name="Kyrpides N."/>
            <person name="Woyke T."/>
        </authorList>
    </citation>
    <scope>NUCLEOTIDE SEQUENCE</scope>
    <source>
        <strain evidence="2">P5626</strain>
    </source>
</reference>
<comment type="caution">
    <text evidence="3">The sequence shown here is derived from an EMBL/GenBank/DDBJ whole genome shotgun (WGS) entry which is preliminary data.</text>
</comment>
<dbReference type="Proteomes" id="UP000295270">
    <property type="component" value="Unassembled WGS sequence"/>
</dbReference>
<name>A0A4Y7U974_9FLAO</name>
<keyword evidence="1" id="KW-1133">Transmembrane helix</keyword>
<evidence type="ECO:0000313" key="5">
    <source>
        <dbReference type="Proteomes" id="UP000298340"/>
    </source>
</evidence>
<protein>
    <submittedName>
        <fullName evidence="3">Uncharacterized protein</fullName>
    </submittedName>
</protein>